<evidence type="ECO:0000313" key="1">
    <source>
        <dbReference type="EMBL" id="GIY90428.1"/>
    </source>
</evidence>
<dbReference type="AlphaFoldDB" id="A0AAV4X7H6"/>
<accession>A0AAV4X7H6</accession>
<proteinExistence type="predicted"/>
<reference evidence="1 2" key="1">
    <citation type="submission" date="2021-06" db="EMBL/GenBank/DDBJ databases">
        <title>Caerostris extrusa draft genome.</title>
        <authorList>
            <person name="Kono N."/>
            <person name="Arakawa K."/>
        </authorList>
    </citation>
    <scope>NUCLEOTIDE SEQUENCE [LARGE SCALE GENOMIC DNA]</scope>
</reference>
<sequence length="81" mass="9451">MTDGNFISFHSSRSDVHCLQILCGLDSVVDNRSSHKVQKRRALKYIKSALLHQFRVPEESDWKRYCSSANKQATMLRRDRP</sequence>
<dbReference type="Proteomes" id="UP001054945">
    <property type="component" value="Unassembled WGS sequence"/>
</dbReference>
<evidence type="ECO:0008006" key="3">
    <source>
        <dbReference type="Google" id="ProtNLM"/>
    </source>
</evidence>
<organism evidence="1 2">
    <name type="scientific">Caerostris extrusa</name>
    <name type="common">Bark spider</name>
    <name type="synonym">Caerostris bankana</name>
    <dbReference type="NCBI Taxonomy" id="172846"/>
    <lineage>
        <taxon>Eukaryota</taxon>
        <taxon>Metazoa</taxon>
        <taxon>Ecdysozoa</taxon>
        <taxon>Arthropoda</taxon>
        <taxon>Chelicerata</taxon>
        <taxon>Arachnida</taxon>
        <taxon>Araneae</taxon>
        <taxon>Araneomorphae</taxon>
        <taxon>Entelegynae</taxon>
        <taxon>Araneoidea</taxon>
        <taxon>Araneidae</taxon>
        <taxon>Caerostris</taxon>
    </lineage>
</organism>
<protein>
    <recommendedName>
        <fullName evidence="3">LAGLIDADG homing endonuclease</fullName>
    </recommendedName>
</protein>
<gene>
    <name evidence="1" type="ORF">CEXT_552221</name>
</gene>
<dbReference type="EMBL" id="BPLR01017318">
    <property type="protein sequence ID" value="GIY90428.1"/>
    <property type="molecule type" value="Genomic_DNA"/>
</dbReference>
<name>A0AAV4X7H6_CAEEX</name>
<keyword evidence="2" id="KW-1185">Reference proteome</keyword>
<comment type="caution">
    <text evidence="1">The sequence shown here is derived from an EMBL/GenBank/DDBJ whole genome shotgun (WGS) entry which is preliminary data.</text>
</comment>
<evidence type="ECO:0000313" key="2">
    <source>
        <dbReference type="Proteomes" id="UP001054945"/>
    </source>
</evidence>